<keyword evidence="2 5" id="KW-0547">Nucleotide-binding</keyword>
<dbReference type="GO" id="GO:0005525">
    <property type="term" value="F:GTP binding"/>
    <property type="evidence" value="ECO:0007669"/>
    <property type="project" value="UniProtKB-KW"/>
</dbReference>
<keyword evidence="4 5" id="KW-0342">GTP-binding</keyword>
<dbReference type="Pfam" id="PF13041">
    <property type="entry name" value="PPR_2"/>
    <property type="match status" value="2"/>
</dbReference>
<feature type="repeat" description="PPR" evidence="6">
    <location>
        <begin position="275"/>
        <end position="309"/>
    </location>
</feature>
<protein>
    <recommendedName>
        <fullName evidence="9">Pentatricopeptide repeat-containing protein</fullName>
    </recommendedName>
</protein>
<dbReference type="EMBL" id="JACEFO010002429">
    <property type="protein sequence ID" value="KAF8660791.1"/>
    <property type="molecule type" value="Genomic_DNA"/>
</dbReference>
<proteinExistence type="predicted"/>
<dbReference type="NCBIfam" id="TIGR00756">
    <property type="entry name" value="PPR"/>
    <property type="match status" value="5"/>
</dbReference>
<feature type="repeat" description="PPR" evidence="6">
    <location>
        <begin position="310"/>
        <end position="345"/>
    </location>
</feature>
<dbReference type="Proteomes" id="UP000636709">
    <property type="component" value="Unassembled WGS sequence"/>
</dbReference>
<dbReference type="Gene3D" id="1.25.40.10">
    <property type="entry name" value="Tetratricopeptide repeat domain"/>
    <property type="match status" value="3"/>
</dbReference>
<dbReference type="FunFam" id="1.25.40.10:FF:001566">
    <property type="entry name" value="Tetratricopeptide repeat (TPR)-like superfamily protein"/>
    <property type="match status" value="1"/>
</dbReference>
<feature type="repeat" description="PPR" evidence="6">
    <location>
        <begin position="244"/>
        <end position="274"/>
    </location>
</feature>
<dbReference type="PANTHER" id="PTHR47926:SF417">
    <property type="entry name" value="PENTACOTRIPEPTIDE-REPEAT REGION OF PRORP DOMAIN-CONTAINING PROTEIN"/>
    <property type="match status" value="1"/>
</dbReference>
<dbReference type="AlphaFoldDB" id="A0A835E001"/>
<evidence type="ECO:0000313" key="7">
    <source>
        <dbReference type="EMBL" id="KAF8660791.1"/>
    </source>
</evidence>
<organism evidence="7 8">
    <name type="scientific">Digitaria exilis</name>
    <dbReference type="NCBI Taxonomy" id="1010633"/>
    <lineage>
        <taxon>Eukaryota</taxon>
        <taxon>Viridiplantae</taxon>
        <taxon>Streptophyta</taxon>
        <taxon>Embryophyta</taxon>
        <taxon>Tracheophyta</taxon>
        <taxon>Spermatophyta</taxon>
        <taxon>Magnoliopsida</taxon>
        <taxon>Liliopsida</taxon>
        <taxon>Poales</taxon>
        <taxon>Poaceae</taxon>
        <taxon>PACMAD clade</taxon>
        <taxon>Panicoideae</taxon>
        <taxon>Panicodae</taxon>
        <taxon>Paniceae</taxon>
        <taxon>Anthephorinae</taxon>
        <taxon>Digitaria</taxon>
    </lineage>
</organism>
<dbReference type="InterPro" id="IPR002885">
    <property type="entry name" value="PPR_rpt"/>
</dbReference>
<dbReference type="PROSITE" id="PS51417">
    <property type="entry name" value="ARF"/>
    <property type="match status" value="1"/>
</dbReference>
<dbReference type="SUPFAM" id="SSF52540">
    <property type="entry name" value="P-loop containing nucleoside triphosphate hydrolases"/>
    <property type="match status" value="1"/>
</dbReference>
<dbReference type="GO" id="GO:0003924">
    <property type="term" value="F:GTPase activity"/>
    <property type="evidence" value="ECO:0007669"/>
    <property type="project" value="InterPro"/>
</dbReference>
<feature type="repeat" description="PPR" evidence="6">
    <location>
        <begin position="142"/>
        <end position="176"/>
    </location>
</feature>
<keyword evidence="1" id="KW-0677">Repeat</keyword>
<sequence length="591" mass="64656">MLASPDSPPDLHLSTKLVIFYSHFGDVASARRVFDGMPHRSVVSWTAMVSGYAKNGRPREALELFALMLRCGARPNQFTFGSATRACAGAQCTRSGEQVHACAAKGRFAGDMFVQSALMDMHLRCGSVEDASRLFAEMERKDVVAWNALVRGFVERRHYNDALGLFSSMLRDDLVSSTALISGYSMDINHSEDAMKLFCKMHREGLRIDGVLLSSLLAICANISSIKLGTQVHAYMCKKQPMGDVVLDNALVDMYAKTGEFSDARRAFDEMPHRNVISWTSLITACGKNGFGEDAVTLFDRMEEDGVKPNDVTFLALLSACSHSGLTNKGIEYFTTMMSKYGINPRAEHYSSATDLLARGGQLEDAWKLVQKMNTEHNSSMYGAMLGACKIYGNVPLGENAAKNLFSMDPESSVNYAVLANIADTLDDIQDLLPGDALFLVVMLGLDAAGKTTILYRLHIGEIYVVDSMDRDRIGVAREEFQAILKDPLMLNSVILVLANKQDTVTNQPKGTGHVDILLTISSLHNFVCCVQKGAMKPPEVAQRLGLYDLKNRTSRVVGACALTGEGLHEGLGWLAATLKDAHAWGSSVRF</sequence>
<keyword evidence="3" id="KW-0809">Transit peptide</keyword>
<dbReference type="SMART" id="SM00177">
    <property type="entry name" value="ARF"/>
    <property type="match status" value="1"/>
</dbReference>
<dbReference type="FunFam" id="1.25.40.10:FF:000344">
    <property type="entry name" value="Pentatricopeptide repeat-containing protein"/>
    <property type="match status" value="1"/>
</dbReference>
<dbReference type="Pfam" id="PF00025">
    <property type="entry name" value="Arf"/>
    <property type="match status" value="2"/>
</dbReference>
<feature type="repeat" description="PPR" evidence="6">
    <location>
        <begin position="41"/>
        <end position="75"/>
    </location>
</feature>
<dbReference type="PROSITE" id="PS50096">
    <property type="entry name" value="IQ"/>
    <property type="match status" value="1"/>
</dbReference>
<evidence type="ECO:0000256" key="1">
    <source>
        <dbReference type="ARBA" id="ARBA00022737"/>
    </source>
</evidence>
<gene>
    <name evidence="7" type="ORF">HU200_057377</name>
</gene>
<comment type="caution">
    <text evidence="7">The sequence shown here is derived from an EMBL/GenBank/DDBJ whole genome shotgun (WGS) entry which is preliminary data.</text>
</comment>
<keyword evidence="8" id="KW-1185">Reference proteome</keyword>
<dbReference type="InterPro" id="IPR027417">
    <property type="entry name" value="P-loop_NTPase"/>
</dbReference>
<dbReference type="GO" id="GO:0003723">
    <property type="term" value="F:RNA binding"/>
    <property type="evidence" value="ECO:0007669"/>
    <property type="project" value="InterPro"/>
</dbReference>
<dbReference type="GO" id="GO:0009451">
    <property type="term" value="P:RNA modification"/>
    <property type="evidence" value="ECO:0007669"/>
    <property type="project" value="InterPro"/>
</dbReference>
<evidence type="ECO:0000256" key="5">
    <source>
        <dbReference type="PIRSR" id="PIRSR606689-1"/>
    </source>
</evidence>
<evidence type="ECO:0000256" key="3">
    <source>
        <dbReference type="ARBA" id="ARBA00022946"/>
    </source>
</evidence>
<feature type="binding site" evidence="5">
    <location>
        <begin position="500"/>
        <end position="503"/>
    </location>
    <ligand>
        <name>GTP</name>
        <dbReference type="ChEBI" id="CHEBI:37565"/>
    </ligand>
</feature>
<dbReference type="InterPro" id="IPR006689">
    <property type="entry name" value="Small_GTPase_ARF/SAR"/>
</dbReference>
<evidence type="ECO:0000256" key="2">
    <source>
        <dbReference type="ARBA" id="ARBA00022741"/>
    </source>
</evidence>
<reference evidence="7" key="1">
    <citation type="submission" date="2020-07" db="EMBL/GenBank/DDBJ databases">
        <title>Genome sequence and genetic diversity analysis of an under-domesticated orphan crop, white fonio (Digitaria exilis).</title>
        <authorList>
            <person name="Bennetzen J.L."/>
            <person name="Chen S."/>
            <person name="Ma X."/>
            <person name="Wang X."/>
            <person name="Yssel A.E.J."/>
            <person name="Chaluvadi S.R."/>
            <person name="Johnson M."/>
            <person name="Gangashetty P."/>
            <person name="Hamidou F."/>
            <person name="Sanogo M.D."/>
            <person name="Zwaenepoel A."/>
            <person name="Wallace J."/>
            <person name="Van De Peer Y."/>
            <person name="Van Deynze A."/>
        </authorList>
    </citation>
    <scope>NUCLEOTIDE SEQUENCE</scope>
    <source>
        <tissue evidence="7">Leaves</tissue>
    </source>
</reference>
<dbReference type="FunFam" id="1.25.40.10:FF:000381">
    <property type="entry name" value="Pentatricopeptide repeat-containing protein"/>
    <property type="match status" value="1"/>
</dbReference>
<name>A0A835E001_9POAL</name>
<dbReference type="PANTHER" id="PTHR47926">
    <property type="entry name" value="PENTATRICOPEPTIDE REPEAT-CONTAINING PROTEIN"/>
    <property type="match status" value="1"/>
</dbReference>
<dbReference type="Gene3D" id="3.40.50.300">
    <property type="entry name" value="P-loop containing nucleotide triphosphate hydrolases"/>
    <property type="match status" value="1"/>
</dbReference>
<evidence type="ECO:0000256" key="4">
    <source>
        <dbReference type="ARBA" id="ARBA00023134"/>
    </source>
</evidence>
<evidence type="ECO:0000256" key="6">
    <source>
        <dbReference type="PROSITE-ProRule" id="PRU00708"/>
    </source>
</evidence>
<accession>A0A835E001</accession>
<dbReference type="InterPro" id="IPR011990">
    <property type="entry name" value="TPR-like_helical_dom_sf"/>
</dbReference>
<dbReference type="InterPro" id="IPR046960">
    <property type="entry name" value="PPR_At4g14850-like_plant"/>
</dbReference>
<evidence type="ECO:0008006" key="9">
    <source>
        <dbReference type="Google" id="ProtNLM"/>
    </source>
</evidence>
<evidence type="ECO:0000313" key="8">
    <source>
        <dbReference type="Proteomes" id="UP000636709"/>
    </source>
</evidence>
<dbReference type="OrthoDB" id="1859199at2759"/>
<dbReference type="PROSITE" id="PS51375">
    <property type="entry name" value="PPR"/>
    <property type="match status" value="5"/>
</dbReference>
<dbReference type="Pfam" id="PF01535">
    <property type="entry name" value="PPR"/>
    <property type="match status" value="3"/>
</dbReference>